<feature type="signal peptide" evidence="2">
    <location>
        <begin position="1"/>
        <end position="23"/>
    </location>
</feature>
<dbReference type="Pfam" id="PF20146">
    <property type="entry name" value="NRF"/>
    <property type="match status" value="1"/>
</dbReference>
<gene>
    <name evidence="4" type="primary">nrf-6_2</name>
</gene>
<evidence type="ECO:0000259" key="3">
    <source>
        <dbReference type="SMART" id="SM00703"/>
    </source>
</evidence>
<dbReference type="AlphaFoldDB" id="A0A2H8TWX1"/>
<dbReference type="EMBL" id="GFXV01006990">
    <property type="protein sequence ID" value="MBW18795.1"/>
    <property type="molecule type" value="Transcribed_RNA"/>
</dbReference>
<dbReference type="SMART" id="SM00703">
    <property type="entry name" value="NRF"/>
    <property type="match status" value="1"/>
</dbReference>
<feature type="transmembrane region" description="Helical" evidence="1">
    <location>
        <begin position="645"/>
        <end position="666"/>
    </location>
</feature>
<dbReference type="InterPro" id="IPR052728">
    <property type="entry name" value="O2_lipid_transport_reg"/>
</dbReference>
<evidence type="ECO:0000313" key="4">
    <source>
        <dbReference type="EMBL" id="MBW18795.1"/>
    </source>
</evidence>
<keyword evidence="1" id="KW-0812">Transmembrane</keyword>
<sequence length="775" mass="88400">MSKSFGRWTLLVVLQCIVAFVANEPAGHVRTHRKCDSRNFASLNQSQFNECRNFNDSSLPMPPAAGQPDQQRRYAFLSPEDNKNVSFLLQKDMYRGKKQNEIFLSNTIQGLFFASPPMAVLSSSNELCKNHSQIYLRELEKLTTWALTMYDSSAKIPSGILNGNVNQFGDFDQCLRVNDENLGIKGQYCLTYVEITLPTNANQKLKYIVDLMHSHSAFRSRLEDPGHRVPRFSTINWAVCAPASCSPADIEHEMYLLLSKYVDTTELNLRLKVDPEMCQTFRPSIVPTTGSLIAMSIFGTLIVIIMLSTIMDKYNMFLNQETNLFKVLHSFSLIRNVRQLLSVNESPEDIRSVHGIRALNAFMLLASHKSMAMFFNPYSNRTAMTEHLGKQWTVIARAASLYTDPFIFMSGLLTTISFLKHLDRKGTIDLPKELISRFARLVPTMGAIILFCTLILPNLGSGPQWNLVVKHHADICEKTWWRNFLFIHNYFGFKNMCLSHTHHIGIDTQLFMISPLLVWTLWKWPRKSMVALVGLATISTLLRYYVTLTKKLNLFINFGSSVSQMYDTADYSYILPTHRLTVYIMGILLGYCLRYVGRNYPLKSGQLKLGWIIAIVFFYEAFIHPSKMGDIDYVYNASDAANYAAFAPIYWCIFFSWIIFVSYTGNGGVVSSMFSWKGFIVCTRLSYTFYLTQFPVFFYNVGTHRSALEYSFGLIINIKEILAIIMVSVVLTLAVEMPFNNIRTSFVKKSRREMEAPAAAVLTAEGGDTESRRNR</sequence>
<feature type="transmembrane region" description="Helical" evidence="1">
    <location>
        <begin position="580"/>
        <end position="597"/>
    </location>
</feature>
<protein>
    <submittedName>
        <fullName evidence="4">Nose resistant to fluoxetine protein 6</fullName>
    </submittedName>
</protein>
<dbReference type="InterPro" id="IPR006621">
    <property type="entry name" value="Nose-resist-to-fluoxetine_N"/>
</dbReference>
<dbReference type="GO" id="GO:0016747">
    <property type="term" value="F:acyltransferase activity, transferring groups other than amino-acyl groups"/>
    <property type="evidence" value="ECO:0007669"/>
    <property type="project" value="InterPro"/>
</dbReference>
<accession>A0A2H8TWX1</accession>
<feature type="transmembrane region" description="Helical" evidence="1">
    <location>
        <begin position="285"/>
        <end position="307"/>
    </location>
</feature>
<evidence type="ECO:0000256" key="1">
    <source>
        <dbReference type="SAM" id="Phobius"/>
    </source>
</evidence>
<evidence type="ECO:0000256" key="2">
    <source>
        <dbReference type="SAM" id="SignalP"/>
    </source>
</evidence>
<feature type="transmembrane region" description="Helical" evidence="1">
    <location>
        <begin position="609"/>
        <end position="625"/>
    </location>
</feature>
<dbReference type="PANTHER" id="PTHR11161:SF4">
    <property type="entry name" value="DROP DEAD"/>
    <property type="match status" value="1"/>
</dbReference>
<organism evidence="4">
    <name type="scientific">Melanaphis sacchari</name>
    <dbReference type="NCBI Taxonomy" id="742174"/>
    <lineage>
        <taxon>Eukaryota</taxon>
        <taxon>Metazoa</taxon>
        <taxon>Ecdysozoa</taxon>
        <taxon>Arthropoda</taxon>
        <taxon>Hexapoda</taxon>
        <taxon>Insecta</taxon>
        <taxon>Pterygota</taxon>
        <taxon>Neoptera</taxon>
        <taxon>Paraneoptera</taxon>
        <taxon>Hemiptera</taxon>
        <taxon>Sternorrhyncha</taxon>
        <taxon>Aphidomorpha</taxon>
        <taxon>Aphidoidea</taxon>
        <taxon>Aphididae</taxon>
        <taxon>Aphidini</taxon>
        <taxon>Melanaphis</taxon>
    </lineage>
</organism>
<keyword evidence="1" id="KW-0472">Membrane</keyword>
<dbReference type="OrthoDB" id="4794873at2759"/>
<feature type="domain" description="Nose resistant-to-fluoxetine protein N-terminal" evidence="3">
    <location>
        <begin position="125"/>
        <end position="280"/>
    </location>
</feature>
<feature type="transmembrane region" description="Helical" evidence="1">
    <location>
        <begin position="438"/>
        <end position="456"/>
    </location>
</feature>
<feature type="chain" id="PRO_5014141402" evidence="2">
    <location>
        <begin position="24"/>
        <end position="775"/>
    </location>
</feature>
<dbReference type="Pfam" id="PF01757">
    <property type="entry name" value="Acyl_transf_3"/>
    <property type="match status" value="1"/>
</dbReference>
<feature type="transmembrane region" description="Helical" evidence="1">
    <location>
        <begin position="529"/>
        <end position="546"/>
    </location>
</feature>
<proteinExistence type="predicted"/>
<name>A0A2H8TWX1_9HEMI</name>
<keyword evidence="2" id="KW-0732">Signal</keyword>
<reference evidence="4" key="1">
    <citation type="submission" date="2017-10" db="EMBL/GenBank/DDBJ databases">
        <title>Transcriptome Assembly of Sugarcane Aphid Adults.</title>
        <authorList>
            <person name="Scully E.D."/>
            <person name="Palmer N.A."/>
            <person name="Geib S.M."/>
            <person name="Sarath G."/>
            <person name="Sattler S.E."/>
        </authorList>
    </citation>
    <scope>NUCLEOTIDE SEQUENCE</scope>
    <source>
        <tissue evidence="4">Whole body</tissue>
    </source>
</reference>
<feature type="transmembrane region" description="Helical" evidence="1">
    <location>
        <begin position="721"/>
        <end position="742"/>
    </location>
</feature>
<dbReference type="PANTHER" id="PTHR11161">
    <property type="entry name" value="O-ACYLTRANSFERASE"/>
    <property type="match status" value="1"/>
</dbReference>
<dbReference type="InterPro" id="IPR002656">
    <property type="entry name" value="Acyl_transf_3_dom"/>
</dbReference>
<keyword evidence="1" id="KW-1133">Transmembrane helix</keyword>
<feature type="transmembrane region" description="Helical" evidence="1">
    <location>
        <begin position="504"/>
        <end position="522"/>
    </location>
</feature>
<feature type="transmembrane region" description="Helical" evidence="1">
    <location>
        <begin position="678"/>
        <end position="701"/>
    </location>
</feature>